<protein>
    <submittedName>
        <fullName evidence="1">Tetratricopeptide repeat protein</fullName>
    </submittedName>
</protein>
<accession>A0ACC6P2B1</accession>
<gene>
    <name evidence="1" type="ORF">RV045_07780</name>
</gene>
<keyword evidence="2" id="KW-1185">Reference proteome</keyword>
<sequence length="503" mass="52659">MKPSLADVMRPALRPAVALLAWLAWPAIAQTPPAPVIEVLPPPGAPASQPPVVITPERAPAAAASVAPPLSVTVQPPTAPAVPAALNTAPQKPPVLAPAPAPALDKPPPAAVTPPPAAAMPPPAPGGETIAAPSAQERLEMARQALAQRQYARAVPLLRLCAQQGNADCQRDLGNAFRLGQGVPVDARQALEWFSKAAAQGHAAAQNNLGLMLKNGQGGPRDVAQAAQWFEKSARQGNAAGQNNYALMLQDGEGVPADLAQAAHWFEQAAAQGDPYAGRNLQALKRRSGWAAAQMKSRSSDSDQAADSAETVASRQALTQAPAGGDAQAVYTQRRPPLNAAPLGLEVGFARLADVRKAWSGKTELQPGPVDPRSGGPSFVLSGTALGVGGLQSATLLFDARDVLAGVVLQMLKKPFGATQDTWAQQTLRTLQGKYRVLDQNVPPSGDAWARFRQGESHIDLWLPEASFQMTVYYLSDRLDAAWPVADRLRTGQDDGRALSGVL</sequence>
<evidence type="ECO:0000313" key="2">
    <source>
        <dbReference type="Proteomes" id="UP001364695"/>
    </source>
</evidence>
<comment type="caution">
    <text evidence="1">The sequence shown here is derived from an EMBL/GenBank/DDBJ whole genome shotgun (WGS) entry which is preliminary data.</text>
</comment>
<name>A0ACC6P2B1_9BURK</name>
<evidence type="ECO:0000313" key="1">
    <source>
        <dbReference type="EMBL" id="MEJ7138329.1"/>
    </source>
</evidence>
<dbReference type="Proteomes" id="UP001364695">
    <property type="component" value="Unassembled WGS sequence"/>
</dbReference>
<organism evidence="1 2">
    <name type="scientific">Amphibiibacter pelophylacis</name>
    <dbReference type="NCBI Taxonomy" id="1799477"/>
    <lineage>
        <taxon>Bacteria</taxon>
        <taxon>Pseudomonadati</taxon>
        <taxon>Pseudomonadota</taxon>
        <taxon>Betaproteobacteria</taxon>
        <taxon>Burkholderiales</taxon>
        <taxon>Sphaerotilaceae</taxon>
        <taxon>Amphibiibacter</taxon>
    </lineage>
</organism>
<dbReference type="EMBL" id="JAWDIE010000010">
    <property type="protein sequence ID" value="MEJ7138329.1"/>
    <property type="molecule type" value="Genomic_DNA"/>
</dbReference>
<proteinExistence type="predicted"/>
<reference evidence="1" key="1">
    <citation type="submission" date="2023-10" db="EMBL/GenBank/DDBJ databases">
        <title>Amphibacter perezi, gen. nov., sp. nov. a novel taxa of the family Comamonadaceae, class Betaproteobacteria isolated from the skin microbiota of Pelophylax perezi from different populations.</title>
        <authorList>
            <person name="Costa S."/>
            <person name="Proenca D.N."/>
            <person name="Lopes I."/>
            <person name="Morais P.V."/>
        </authorList>
    </citation>
    <scope>NUCLEOTIDE SEQUENCE</scope>
    <source>
        <strain evidence="1">SL12-8</strain>
    </source>
</reference>